<dbReference type="Pfam" id="PF13079">
    <property type="entry name" value="DUF3916"/>
    <property type="match status" value="1"/>
</dbReference>
<dbReference type="AlphaFoldDB" id="A0A1A9MFC7"/>
<evidence type="ECO:0000313" key="2">
    <source>
        <dbReference type="Proteomes" id="UP000077659"/>
    </source>
</evidence>
<dbReference type="Proteomes" id="UP000077659">
    <property type="component" value="Unassembled WGS sequence"/>
</dbReference>
<protein>
    <recommendedName>
        <fullName evidence="3">DUF3916 domain-containing protein</fullName>
    </recommendedName>
</protein>
<dbReference type="STRING" id="1843580.A7D17_12570"/>
<sequence>MQPVSVQRHRRYVPSRVAALWEFRRWVDGFSGRLPSRRTLSGNPHYFNDKIALDADLIEGDHARLEVQRQCAQGLITACAALIAAKPMWAAEYRVTCLIALPEMFTSELCIYLDQAYYRSQVDACTSEYGDQAPIPGRSLAAEWGLSLGPGMTERGTQLNYSASNDPWTRYVSEHWFYGEVA</sequence>
<comment type="caution">
    <text evidence="1">The sequence shown here is derived from an EMBL/GenBank/DDBJ whole genome shotgun (WGS) entry which is preliminary data.</text>
</comment>
<evidence type="ECO:0008006" key="3">
    <source>
        <dbReference type="Google" id="ProtNLM"/>
    </source>
</evidence>
<proteinExistence type="predicted"/>
<dbReference type="InterPro" id="IPR025075">
    <property type="entry name" value="DUF3916"/>
</dbReference>
<dbReference type="EMBL" id="LXNG01000006">
    <property type="protein sequence ID" value="OAG68759.1"/>
    <property type="molecule type" value="Genomic_DNA"/>
</dbReference>
<accession>A0A1A9MFC7</accession>
<reference evidence="1 2" key="1">
    <citation type="submission" date="2016-05" db="EMBL/GenBank/DDBJ databases">
        <title>Pathogenic, phenotypic and molecular characterisation of Xanthomonas nasturtii sp. nov. and Xanthomonas floridensis sp. nov., new species of Xanthomonas associated with watercress production in Florida.</title>
        <authorList>
            <person name="Vicente J.G."/>
            <person name="Rothwell S."/>
            <person name="Holub E.B."/>
            <person name="Studholme D.J."/>
        </authorList>
    </citation>
    <scope>NUCLEOTIDE SEQUENCE [LARGE SCALE GENOMIC DNA]</scope>
    <source>
        <strain evidence="1 2">WHRI 8848</strain>
    </source>
</reference>
<evidence type="ECO:0000313" key="1">
    <source>
        <dbReference type="EMBL" id="OAG68759.1"/>
    </source>
</evidence>
<gene>
    <name evidence="1" type="ORF">A7D17_12570</name>
</gene>
<name>A0A1A9MFC7_9XANT</name>
<organism evidence="1 2">
    <name type="scientific">Xanthomonas floridensis</name>
    <dbReference type="NCBI Taxonomy" id="1843580"/>
    <lineage>
        <taxon>Bacteria</taxon>
        <taxon>Pseudomonadati</taxon>
        <taxon>Pseudomonadota</taxon>
        <taxon>Gammaproteobacteria</taxon>
        <taxon>Lysobacterales</taxon>
        <taxon>Lysobacteraceae</taxon>
        <taxon>Xanthomonas</taxon>
    </lineage>
</organism>